<sequence length="128" mass="15239">MDIGHANIGDIHLQWTEEDNLCLVNAWLNVPTDFVIGNENTARDFWNQVAEEYNANTADNRRRQPIQIKRRWSKMSSEILLFDGMWRRVDDAFTATGQYNQDLVSKSLEMYRLEQNQSFKFLNMWMFI</sequence>
<reference evidence="2" key="1">
    <citation type="journal article" date="2014" name="Science">
        <title>Ancient hybridizations among the ancestral genomes of bread wheat.</title>
        <authorList>
            <consortium name="International Wheat Genome Sequencing Consortium,"/>
            <person name="Marcussen T."/>
            <person name="Sandve S.R."/>
            <person name="Heier L."/>
            <person name="Spannagl M."/>
            <person name="Pfeifer M."/>
            <person name="Jakobsen K.S."/>
            <person name="Wulff B.B."/>
            <person name="Steuernagel B."/>
            <person name="Mayer K.F."/>
            <person name="Olsen O.A."/>
        </authorList>
    </citation>
    <scope>NUCLEOTIDE SEQUENCE [LARGE SCALE GENOMIC DNA]</scope>
    <source>
        <strain evidence="2">cv. AL8/78</strain>
    </source>
</reference>
<accession>A0A453EJV9</accession>
<reference evidence="1" key="4">
    <citation type="submission" date="2019-03" db="UniProtKB">
        <authorList>
            <consortium name="EnsemblPlants"/>
        </authorList>
    </citation>
    <scope>IDENTIFICATION</scope>
</reference>
<reference evidence="2" key="2">
    <citation type="journal article" date="2017" name="Nat. Plants">
        <title>The Aegilops tauschii genome reveals multiple impacts of transposons.</title>
        <authorList>
            <person name="Zhao G."/>
            <person name="Zou C."/>
            <person name="Li K."/>
            <person name="Wang K."/>
            <person name="Li T."/>
            <person name="Gao L."/>
            <person name="Zhang X."/>
            <person name="Wang H."/>
            <person name="Yang Z."/>
            <person name="Liu X."/>
            <person name="Jiang W."/>
            <person name="Mao L."/>
            <person name="Kong X."/>
            <person name="Jiao Y."/>
            <person name="Jia J."/>
        </authorList>
    </citation>
    <scope>NUCLEOTIDE SEQUENCE [LARGE SCALE GENOMIC DNA]</scope>
    <source>
        <strain evidence="2">cv. AL8/78</strain>
    </source>
</reference>
<reference evidence="1" key="3">
    <citation type="journal article" date="2017" name="Nature">
        <title>Genome sequence of the progenitor of the wheat D genome Aegilops tauschii.</title>
        <authorList>
            <person name="Luo M.C."/>
            <person name="Gu Y.Q."/>
            <person name="Puiu D."/>
            <person name="Wang H."/>
            <person name="Twardziok S.O."/>
            <person name="Deal K.R."/>
            <person name="Huo N."/>
            <person name="Zhu T."/>
            <person name="Wang L."/>
            <person name="Wang Y."/>
            <person name="McGuire P.E."/>
            <person name="Liu S."/>
            <person name="Long H."/>
            <person name="Ramasamy R.K."/>
            <person name="Rodriguez J.C."/>
            <person name="Van S.L."/>
            <person name="Yuan L."/>
            <person name="Wang Z."/>
            <person name="Xia Z."/>
            <person name="Xiao L."/>
            <person name="Anderson O.D."/>
            <person name="Ouyang S."/>
            <person name="Liang Y."/>
            <person name="Zimin A.V."/>
            <person name="Pertea G."/>
            <person name="Qi P."/>
            <person name="Bennetzen J.L."/>
            <person name="Dai X."/>
            <person name="Dawson M.W."/>
            <person name="Muller H.G."/>
            <person name="Kugler K."/>
            <person name="Rivarola-Duarte L."/>
            <person name="Spannagl M."/>
            <person name="Mayer K.F.X."/>
            <person name="Lu F.H."/>
            <person name="Bevan M.W."/>
            <person name="Leroy P."/>
            <person name="Li P."/>
            <person name="You F.M."/>
            <person name="Sun Q."/>
            <person name="Liu Z."/>
            <person name="Lyons E."/>
            <person name="Wicker T."/>
            <person name="Salzberg S.L."/>
            <person name="Devos K.M."/>
            <person name="Dvorak J."/>
        </authorList>
    </citation>
    <scope>NUCLEOTIDE SEQUENCE [LARGE SCALE GENOMIC DNA]</scope>
    <source>
        <strain evidence="1">cv. AL8/78</strain>
    </source>
</reference>
<dbReference type="PANTHER" id="PTHR45224:SF10">
    <property type="entry name" value="OS09G0317700 PROTEIN"/>
    <property type="match status" value="1"/>
</dbReference>
<proteinExistence type="predicted"/>
<dbReference type="EnsemblPlants" id="AET3Gv20370200.1">
    <property type="protein sequence ID" value="AET3Gv20370200.1"/>
    <property type="gene ID" value="AET3Gv20370200"/>
</dbReference>
<evidence type="ECO:0000313" key="2">
    <source>
        <dbReference type="Proteomes" id="UP000015105"/>
    </source>
</evidence>
<name>A0A453EJV9_AEGTS</name>
<organism evidence="1 2">
    <name type="scientific">Aegilops tauschii subsp. strangulata</name>
    <name type="common">Goatgrass</name>
    <dbReference type="NCBI Taxonomy" id="200361"/>
    <lineage>
        <taxon>Eukaryota</taxon>
        <taxon>Viridiplantae</taxon>
        <taxon>Streptophyta</taxon>
        <taxon>Embryophyta</taxon>
        <taxon>Tracheophyta</taxon>
        <taxon>Spermatophyta</taxon>
        <taxon>Magnoliopsida</taxon>
        <taxon>Liliopsida</taxon>
        <taxon>Poales</taxon>
        <taxon>Poaceae</taxon>
        <taxon>BOP clade</taxon>
        <taxon>Pooideae</taxon>
        <taxon>Triticodae</taxon>
        <taxon>Triticeae</taxon>
        <taxon>Triticinae</taxon>
        <taxon>Aegilops</taxon>
    </lineage>
</organism>
<protein>
    <recommendedName>
        <fullName evidence="3">Myb-like domain-containing protein</fullName>
    </recommendedName>
</protein>
<evidence type="ECO:0000313" key="1">
    <source>
        <dbReference type="EnsemblPlants" id="AET3Gv20370200.1"/>
    </source>
</evidence>
<reference evidence="1" key="5">
    <citation type="journal article" date="2021" name="G3 (Bethesda)">
        <title>Aegilops tauschii genome assembly Aet v5.0 features greater sequence contiguity and improved annotation.</title>
        <authorList>
            <person name="Wang L."/>
            <person name="Zhu T."/>
            <person name="Rodriguez J.C."/>
            <person name="Deal K.R."/>
            <person name="Dubcovsky J."/>
            <person name="McGuire P.E."/>
            <person name="Lux T."/>
            <person name="Spannagl M."/>
            <person name="Mayer K.F.X."/>
            <person name="Baldrich P."/>
            <person name="Meyers B.C."/>
            <person name="Huo N."/>
            <person name="Gu Y.Q."/>
            <person name="Zhou H."/>
            <person name="Devos K.M."/>
            <person name="Bennetzen J.L."/>
            <person name="Unver T."/>
            <person name="Budak H."/>
            <person name="Gulick P.J."/>
            <person name="Galiba G."/>
            <person name="Kalapos B."/>
            <person name="Nelson D.R."/>
            <person name="Li P."/>
            <person name="You F.M."/>
            <person name="Luo M.C."/>
            <person name="Dvorak J."/>
        </authorList>
    </citation>
    <scope>NUCLEOTIDE SEQUENCE [LARGE SCALE GENOMIC DNA]</scope>
    <source>
        <strain evidence="1">cv. AL8/78</strain>
    </source>
</reference>
<evidence type="ECO:0008006" key="3">
    <source>
        <dbReference type="Google" id="ProtNLM"/>
    </source>
</evidence>
<dbReference type="Gramene" id="AET3Gv20370200.1">
    <property type="protein sequence ID" value="AET3Gv20370200.1"/>
    <property type="gene ID" value="AET3Gv20370200"/>
</dbReference>
<dbReference type="Proteomes" id="UP000015105">
    <property type="component" value="Chromosome 3D"/>
</dbReference>
<dbReference type="STRING" id="200361.A0A453EJV9"/>
<dbReference type="PANTHER" id="PTHR45224">
    <property type="entry name" value="OS01G0527900 PROTEIN-RELATED"/>
    <property type="match status" value="1"/>
</dbReference>
<dbReference type="AlphaFoldDB" id="A0A453EJV9"/>
<keyword evidence="2" id="KW-1185">Reference proteome</keyword>